<protein>
    <recommendedName>
        <fullName evidence="3">Hemerythrin-like domain-containing protein</fullName>
    </recommendedName>
</protein>
<dbReference type="Proteomes" id="UP000703661">
    <property type="component" value="Unassembled WGS sequence"/>
</dbReference>
<dbReference type="EMBL" id="JAAAID010003547">
    <property type="protein sequence ID" value="KAF9997218.1"/>
    <property type="molecule type" value="Genomic_DNA"/>
</dbReference>
<evidence type="ECO:0008006" key="3">
    <source>
        <dbReference type="Google" id="ProtNLM"/>
    </source>
</evidence>
<evidence type="ECO:0000313" key="2">
    <source>
        <dbReference type="Proteomes" id="UP000703661"/>
    </source>
</evidence>
<proteinExistence type="predicted"/>
<keyword evidence="2" id="KW-1185">Reference proteome</keyword>
<dbReference type="PANTHER" id="PTHR35585">
    <property type="entry name" value="HHE DOMAIN PROTEIN (AFU_ORTHOLOGUE AFUA_4G00730)"/>
    <property type="match status" value="1"/>
</dbReference>
<dbReference type="AlphaFoldDB" id="A0A9P6SSI5"/>
<sequence>MRRVSDPVIKDHRELEEYYNNILNATTDDEKTRWQNQFVWELARHSAGEEIVKELLHKFQGMNATDSAFSPTLRQLWADLSEHIKHEEEEDLVRLEEALSAAKSAEMAKSFQRTKMFVPTHAHPSAPDKPPFETVVGLMTAPIDKLLDVFHRFPKGEQ</sequence>
<reference evidence="1" key="1">
    <citation type="journal article" date="2020" name="Fungal Divers.">
        <title>Resolving the Mortierellaceae phylogeny through synthesis of multi-gene phylogenetics and phylogenomics.</title>
        <authorList>
            <person name="Vandepol N."/>
            <person name="Liber J."/>
            <person name="Desiro A."/>
            <person name="Na H."/>
            <person name="Kennedy M."/>
            <person name="Barry K."/>
            <person name="Grigoriev I.V."/>
            <person name="Miller A.N."/>
            <person name="O'Donnell K."/>
            <person name="Stajich J.E."/>
            <person name="Bonito G."/>
        </authorList>
    </citation>
    <scope>NUCLEOTIDE SEQUENCE</scope>
    <source>
        <strain evidence="1">NRRL 2769</strain>
    </source>
</reference>
<accession>A0A9P6SSI5</accession>
<name>A0A9P6SSI5_9FUNG</name>
<evidence type="ECO:0000313" key="1">
    <source>
        <dbReference type="EMBL" id="KAF9997218.1"/>
    </source>
</evidence>
<gene>
    <name evidence="1" type="ORF">BGZ80_007053</name>
</gene>
<dbReference type="PANTHER" id="PTHR35585:SF1">
    <property type="entry name" value="HHE DOMAIN PROTEIN (AFU_ORTHOLOGUE AFUA_4G00730)"/>
    <property type="match status" value="1"/>
</dbReference>
<comment type="caution">
    <text evidence="1">The sequence shown here is derived from an EMBL/GenBank/DDBJ whole genome shotgun (WGS) entry which is preliminary data.</text>
</comment>
<organism evidence="1 2">
    <name type="scientific">Entomortierella chlamydospora</name>
    <dbReference type="NCBI Taxonomy" id="101097"/>
    <lineage>
        <taxon>Eukaryota</taxon>
        <taxon>Fungi</taxon>
        <taxon>Fungi incertae sedis</taxon>
        <taxon>Mucoromycota</taxon>
        <taxon>Mortierellomycotina</taxon>
        <taxon>Mortierellomycetes</taxon>
        <taxon>Mortierellales</taxon>
        <taxon>Mortierellaceae</taxon>
        <taxon>Entomortierella</taxon>
    </lineage>
</organism>